<dbReference type="PROSITE" id="PS00486">
    <property type="entry name" value="DNA_MISMATCH_REPAIR_2"/>
    <property type="match status" value="1"/>
</dbReference>
<dbReference type="Gene3D" id="3.40.1170.10">
    <property type="entry name" value="DNA repair protein MutS, domain I"/>
    <property type="match status" value="1"/>
</dbReference>
<evidence type="ECO:0000313" key="14">
    <source>
        <dbReference type="EMBL" id="KIO18514.1"/>
    </source>
</evidence>
<dbReference type="Pfam" id="PF01624">
    <property type="entry name" value="MutS_I"/>
    <property type="match status" value="1"/>
</dbReference>
<dbReference type="InterPro" id="IPR045076">
    <property type="entry name" value="MutS"/>
</dbReference>
<feature type="compositionally biased region" description="Acidic residues" evidence="12">
    <location>
        <begin position="212"/>
        <end position="222"/>
    </location>
</feature>
<evidence type="ECO:0000313" key="15">
    <source>
        <dbReference type="Proteomes" id="UP000054248"/>
    </source>
</evidence>
<evidence type="ECO:0000256" key="1">
    <source>
        <dbReference type="ARBA" id="ARBA00007094"/>
    </source>
</evidence>
<protein>
    <recommendedName>
        <fullName evidence="2 11">DNA mismatch repair protein MSH3</fullName>
    </recommendedName>
    <alternativeName>
        <fullName evidence="2 11">DNA mismatch repair protein MSH3</fullName>
    </alternativeName>
    <alternativeName>
        <fullName evidence="10">MutS protein homolog 3</fullName>
    </alternativeName>
</protein>
<evidence type="ECO:0000256" key="10">
    <source>
        <dbReference type="ARBA" id="ARBA00029792"/>
    </source>
</evidence>
<dbReference type="Gene3D" id="3.30.420.110">
    <property type="entry name" value="MutS, connector domain"/>
    <property type="match status" value="1"/>
</dbReference>
<evidence type="ECO:0000256" key="11">
    <source>
        <dbReference type="ARBA" id="ARBA00073774"/>
    </source>
</evidence>
<dbReference type="OrthoDB" id="121051at2759"/>
<dbReference type="EMBL" id="KN823281">
    <property type="protein sequence ID" value="KIO18514.1"/>
    <property type="molecule type" value="Genomic_DNA"/>
</dbReference>
<dbReference type="Proteomes" id="UP000054248">
    <property type="component" value="Unassembled WGS sequence"/>
</dbReference>
<keyword evidence="6" id="KW-0238">DNA-binding</keyword>
<evidence type="ECO:0000256" key="5">
    <source>
        <dbReference type="ARBA" id="ARBA00022840"/>
    </source>
</evidence>
<comment type="subunit">
    <text evidence="9">Heterodimer consisting of MSH2-MSH3 (MutS beta). Forms a ternary complex with MutL alpha (MLH1-PMS1).</text>
</comment>
<keyword evidence="15" id="KW-1185">Reference proteome</keyword>
<name>A0A0C3Q5T2_9AGAM</name>
<dbReference type="AlphaFoldDB" id="A0A0C3Q5T2"/>
<keyword evidence="3" id="KW-0547">Nucleotide-binding</keyword>
<dbReference type="InterPro" id="IPR027417">
    <property type="entry name" value="P-loop_NTPase"/>
</dbReference>
<dbReference type="GO" id="GO:0005524">
    <property type="term" value="F:ATP binding"/>
    <property type="evidence" value="ECO:0007669"/>
    <property type="project" value="UniProtKB-KW"/>
</dbReference>
<dbReference type="PANTHER" id="PTHR11361">
    <property type="entry name" value="DNA MISMATCH REPAIR PROTEIN MUTS FAMILY MEMBER"/>
    <property type="match status" value="1"/>
</dbReference>
<evidence type="ECO:0000256" key="8">
    <source>
        <dbReference type="ARBA" id="ARBA00025373"/>
    </source>
</evidence>
<comment type="function">
    <text evidence="8">Component of the post-replicative DNA mismatch repair system (MMR). Heterodimerizes with MSH2 to form MutS beta, which binds to DNA mismatches thereby initiating DNA repair. MSH3 provides substrate-binding and substrate specificity to the complex. When bound, the MutS beta heterodimer bends the DNA helix and shields approximately 20 base pairs. Acts mainly to repair insertion-deletion loops (IDLs) from 2 to 13 nucleotides in size, but can also repair base-base and single insertion-deletion mismatches that occur during replication. After mismatch binding, forms a ternary complex with the MutL alpha heterodimer, which is thought to be responsible for directing the downstream MMR events, including strand discrimination, excision, and resynthesis. ATP binding and hydrolysis play a pivotal role in mismatch repair functions.</text>
</comment>
<feature type="compositionally biased region" description="Low complexity" evidence="12">
    <location>
        <begin position="95"/>
        <end position="106"/>
    </location>
</feature>
<feature type="compositionally biased region" description="Basic and acidic residues" evidence="12">
    <location>
        <begin position="154"/>
        <end position="165"/>
    </location>
</feature>
<dbReference type="InterPro" id="IPR016151">
    <property type="entry name" value="DNA_mismatch_repair_MutS_N"/>
</dbReference>
<feature type="region of interest" description="Disordered" evidence="12">
    <location>
        <begin position="1"/>
        <end position="222"/>
    </location>
</feature>
<dbReference type="Pfam" id="PF00488">
    <property type="entry name" value="MutS_V"/>
    <property type="match status" value="1"/>
</dbReference>
<comment type="similarity">
    <text evidence="1">Belongs to the DNA mismatch repair MutS family. MSH3 subfamily.</text>
</comment>
<dbReference type="GO" id="GO:0006312">
    <property type="term" value="P:mitotic recombination"/>
    <property type="evidence" value="ECO:0007669"/>
    <property type="project" value="TreeGrafter"/>
</dbReference>
<dbReference type="SUPFAM" id="SSF52540">
    <property type="entry name" value="P-loop containing nucleoside triphosphate hydrolases"/>
    <property type="match status" value="1"/>
</dbReference>
<dbReference type="SUPFAM" id="SSF55271">
    <property type="entry name" value="DNA repair protein MutS, domain I"/>
    <property type="match status" value="1"/>
</dbReference>
<feature type="compositionally biased region" description="Acidic residues" evidence="12">
    <location>
        <begin position="143"/>
        <end position="153"/>
    </location>
</feature>
<dbReference type="GO" id="GO:0006298">
    <property type="term" value="P:mismatch repair"/>
    <property type="evidence" value="ECO:0007669"/>
    <property type="project" value="InterPro"/>
</dbReference>
<evidence type="ECO:0000256" key="4">
    <source>
        <dbReference type="ARBA" id="ARBA00022763"/>
    </source>
</evidence>
<keyword evidence="7" id="KW-0234">DNA repair</keyword>
<dbReference type="FunFam" id="3.40.1170.10:FF:000004">
    <property type="entry name" value="DNA mismatch repair protein"/>
    <property type="match status" value="1"/>
</dbReference>
<evidence type="ECO:0000256" key="3">
    <source>
        <dbReference type="ARBA" id="ARBA00022741"/>
    </source>
</evidence>
<dbReference type="GO" id="GO:0005634">
    <property type="term" value="C:nucleus"/>
    <property type="evidence" value="ECO:0007669"/>
    <property type="project" value="TreeGrafter"/>
</dbReference>
<reference evidence="14 15" key="1">
    <citation type="submission" date="2014-04" db="EMBL/GenBank/DDBJ databases">
        <authorList>
            <consortium name="DOE Joint Genome Institute"/>
            <person name="Kuo A."/>
            <person name="Girlanda M."/>
            <person name="Perotto S."/>
            <person name="Kohler A."/>
            <person name="Nagy L.G."/>
            <person name="Floudas D."/>
            <person name="Copeland A."/>
            <person name="Barry K.W."/>
            <person name="Cichocki N."/>
            <person name="Veneault-Fourrey C."/>
            <person name="LaButti K."/>
            <person name="Lindquist E.A."/>
            <person name="Lipzen A."/>
            <person name="Lundell T."/>
            <person name="Morin E."/>
            <person name="Murat C."/>
            <person name="Sun H."/>
            <person name="Tunlid A."/>
            <person name="Henrissat B."/>
            <person name="Grigoriev I.V."/>
            <person name="Hibbett D.S."/>
            <person name="Martin F."/>
            <person name="Nordberg H.P."/>
            <person name="Cantor M.N."/>
            <person name="Hua S.X."/>
        </authorList>
    </citation>
    <scope>NUCLEOTIDE SEQUENCE [LARGE SCALE GENOMIC DNA]</scope>
    <source>
        <strain evidence="14 15">MUT 4182</strain>
    </source>
</reference>
<dbReference type="STRING" id="1051891.A0A0C3Q5T2"/>
<dbReference type="InterPro" id="IPR007695">
    <property type="entry name" value="DNA_mismatch_repair_MutS-lik_N"/>
</dbReference>
<proteinExistence type="inferred from homology"/>
<organism evidence="14 15">
    <name type="scientific">Tulasnella calospora MUT 4182</name>
    <dbReference type="NCBI Taxonomy" id="1051891"/>
    <lineage>
        <taxon>Eukaryota</taxon>
        <taxon>Fungi</taxon>
        <taxon>Dikarya</taxon>
        <taxon>Basidiomycota</taxon>
        <taxon>Agaricomycotina</taxon>
        <taxon>Agaricomycetes</taxon>
        <taxon>Cantharellales</taxon>
        <taxon>Tulasnellaceae</taxon>
        <taxon>Tulasnella</taxon>
    </lineage>
</organism>
<dbReference type="GO" id="GO:0030983">
    <property type="term" value="F:mismatched DNA binding"/>
    <property type="evidence" value="ECO:0007669"/>
    <property type="project" value="InterPro"/>
</dbReference>
<evidence type="ECO:0000256" key="6">
    <source>
        <dbReference type="ARBA" id="ARBA00023125"/>
    </source>
</evidence>
<evidence type="ECO:0000259" key="13">
    <source>
        <dbReference type="PROSITE" id="PS00486"/>
    </source>
</evidence>
<dbReference type="GO" id="GO:0140664">
    <property type="term" value="F:ATP-dependent DNA damage sensor activity"/>
    <property type="evidence" value="ECO:0007669"/>
    <property type="project" value="InterPro"/>
</dbReference>
<dbReference type="PANTHER" id="PTHR11361:SF122">
    <property type="entry name" value="DNA MISMATCH REPAIR PROTEIN MSH3"/>
    <property type="match status" value="1"/>
</dbReference>
<gene>
    <name evidence="14" type="ORF">M407DRAFT_11850</name>
</gene>
<keyword evidence="4" id="KW-0227">DNA damage</keyword>
<feature type="region of interest" description="Disordered" evidence="12">
    <location>
        <begin position="239"/>
        <end position="259"/>
    </location>
</feature>
<reference evidence="15" key="2">
    <citation type="submission" date="2015-01" db="EMBL/GenBank/DDBJ databases">
        <title>Evolutionary Origins and Diversification of the Mycorrhizal Mutualists.</title>
        <authorList>
            <consortium name="DOE Joint Genome Institute"/>
            <consortium name="Mycorrhizal Genomics Consortium"/>
            <person name="Kohler A."/>
            <person name="Kuo A."/>
            <person name="Nagy L.G."/>
            <person name="Floudas D."/>
            <person name="Copeland A."/>
            <person name="Barry K.W."/>
            <person name="Cichocki N."/>
            <person name="Veneault-Fourrey C."/>
            <person name="LaButti K."/>
            <person name="Lindquist E.A."/>
            <person name="Lipzen A."/>
            <person name="Lundell T."/>
            <person name="Morin E."/>
            <person name="Murat C."/>
            <person name="Riley R."/>
            <person name="Ohm R."/>
            <person name="Sun H."/>
            <person name="Tunlid A."/>
            <person name="Henrissat B."/>
            <person name="Grigoriev I.V."/>
            <person name="Hibbett D.S."/>
            <person name="Martin F."/>
        </authorList>
    </citation>
    <scope>NUCLEOTIDE SEQUENCE [LARGE SCALE GENOMIC DNA]</scope>
    <source>
        <strain evidence="15">MUT 4182</strain>
    </source>
</reference>
<sequence length="831" mass="90878">MAPSGSKATQPTLSAYFTNGPGAKQRGPSRKRAATPIDLTTLDESESDGGNGNKDEPTARAAKRPRLATPNEDEDDDIQSVIATGGGTVSRFFAPKTPVKTKPTPKSEVLFTPRPIGASPVSKYVYRPSPVKTPLVTQRPDDDAGGEDEEMLTESDRRAIEARKDAFRRKLGGDGGHFDRTDSHGLQIPEDPLAYDEEGEGARGAPSRQSEQEDDEDEEEEIVEVPAISERLKKFAAQASSSAGSSRSSSSAKDPVKKAAIVKGRTKKVKEVGPEGKEYTPLELQVKACKERHPDCLLLFEVGYKYRFFGTDAQIASKELGIACWMDRNFKTASIPVHRKTVHIKKLIAQGHKVGIIGQTETAALKKVGDNRSGPFERQLTELYTATTYIDELDSADDESRASPPTLTCFVESLLGGMGADQRVLIGMVSVIPSTGEVTYDEWEDGHMRTELETRITHIRPAELLIPGNKKLSKSTAKMLEYFTGNRRFNAGRNIRVEQFSEQMSHTDAFGFVKKFYTSGERSSQRGDVMATIVDFPKQVIIALAHAIEYLTNFKVADAFLEATFFSTFASRTHMHPMAEAVRPDPFVPNSVAMGEGEPRTKIITVETLLNRISQVTVMAQVGSYVPAARATLSLHDCILTRMGAADDLARGHSTFMVELQETSDIMRQATSRSLIILDELGRGTSTHDGQAIASAVLEYLQTIKRPKILFITHYPLLAAEFAEEFEDVANLHMAHGLGAKRPDGTSAVNFLYRLAPGMASGSYGIECGRVAGLPPNVLAAAQQRSDSMKADIERAAGSRKWKALLEAAFKTDLSTSDRGAVIRRLRTTML</sequence>
<evidence type="ECO:0000256" key="7">
    <source>
        <dbReference type="ARBA" id="ARBA00023204"/>
    </source>
</evidence>
<evidence type="ECO:0000256" key="9">
    <source>
        <dbReference type="ARBA" id="ARBA00025902"/>
    </source>
</evidence>
<dbReference type="SMART" id="SM00534">
    <property type="entry name" value="MUTSac"/>
    <property type="match status" value="1"/>
</dbReference>
<feature type="compositionally biased region" description="Low complexity" evidence="12">
    <location>
        <begin position="239"/>
        <end position="252"/>
    </location>
</feature>
<feature type="compositionally biased region" description="Polar residues" evidence="12">
    <location>
        <begin position="1"/>
        <end position="17"/>
    </location>
</feature>
<dbReference type="HOGENOM" id="CLU_002472_0_2_1"/>
<dbReference type="Pfam" id="PF05188">
    <property type="entry name" value="MutS_II"/>
    <property type="match status" value="1"/>
</dbReference>
<dbReference type="InterPro" id="IPR007860">
    <property type="entry name" value="DNA_mmatch_repair_MutS_con_dom"/>
</dbReference>
<evidence type="ECO:0000256" key="12">
    <source>
        <dbReference type="SAM" id="MobiDB-lite"/>
    </source>
</evidence>
<feature type="domain" description="DNA mismatch repair proteins mutS family" evidence="13">
    <location>
        <begin position="674"/>
        <end position="690"/>
    </location>
</feature>
<evidence type="ECO:0000256" key="2">
    <source>
        <dbReference type="ARBA" id="ARBA00022151"/>
    </source>
</evidence>
<keyword evidence="5" id="KW-0067">ATP-binding</keyword>
<dbReference type="Gene3D" id="3.40.50.300">
    <property type="entry name" value="P-loop containing nucleotide triphosphate hydrolases"/>
    <property type="match status" value="1"/>
</dbReference>
<dbReference type="InterPro" id="IPR000432">
    <property type="entry name" value="DNA_mismatch_repair_MutS_C"/>
</dbReference>
<dbReference type="InterPro" id="IPR036678">
    <property type="entry name" value="MutS_con_dom_sf"/>
</dbReference>
<accession>A0A0C3Q5T2</accession>